<evidence type="ECO:0000313" key="1">
    <source>
        <dbReference type="EMBL" id="RON57439.1"/>
    </source>
</evidence>
<dbReference type="AlphaFoldDB" id="A0A423KQI3"/>
<dbReference type="OrthoDB" id="7004219at2"/>
<evidence type="ECO:0000313" key="2">
    <source>
        <dbReference type="Proteomes" id="UP000283627"/>
    </source>
</evidence>
<gene>
    <name evidence="1" type="ORF">BK665_04870</name>
</gene>
<reference evidence="1 2" key="1">
    <citation type="submission" date="2016-10" db="EMBL/GenBank/DDBJ databases">
        <title>Comparative genome analysis of multiple Pseudomonas spp. focuses on biocontrol and plant growth promoting traits.</title>
        <authorList>
            <person name="Tao X.-Y."/>
            <person name="Taylor C.G."/>
        </authorList>
    </citation>
    <scope>NUCLEOTIDE SEQUENCE [LARGE SCALE GENOMIC DNA]</scope>
    <source>
        <strain evidence="1 2">39A2</strain>
    </source>
</reference>
<organism evidence="1 2">
    <name type="scientific">Pseudomonas frederiksbergensis</name>
    <dbReference type="NCBI Taxonomy" id="104087"/>
    <lineage>
        <taxon>Bacteria</taxon>
        <taxon>Pseudomonadati</taxon>
        <taxon>Pseudomonadota</taxon>
        <taxon>Gammaproteobacteria</taxon>
        <taxon>Pseudomonadales</taxon>
        <taxon>Pseudomonadaceae</taxon>
        <taxon>Pseudomonas</taxon>
    </lineage>
</organism>
<dbReference type="EMBL" id="MOBP01000003">
    <property type="protein sequence ID" value="RON57439.1"/>
    <property type="molecule type" value="Genomic_DNA"/>
</dbReference>
<dbReference type="RefSeq" id="WP_123403514.1">
    <property type="nucleotide sequence ID" value="NZ_MOBP01000003.1"/>
</dbReference>
<sequence length="175" mass="19333">MKKSFVLLLILICSGCAKDPVKPPADLRYLSVDRNDLSIYDISYDSDIDLLDLFDRGEGVGYAAAMLVCALGDDQEFSIKHNIRLAAYGSIRGGGHTKTDGTFRYVTSTLLSEYSSDGGLRRDLTSNELKVILGDKASIPCKVLITAYGYKPYYSNTLYIPTTDLLREINKPKSN</sequence>
<dbReference type="Proteomes" id="UP000283627">
    <property type="component" value="Unassembled WGS sequence"/>
</dbReference>
<proteinExistence type="predicted"/>
<comment type="caution">
    <text evidence="1">The sequence shown here is derived from an EMBL/GenBank/DDBJ whole genome shotgun (WGS) entry which is preliminary data.</text>
</comment>
<name>A0A423KQI3_9PSED</name>
<accession>A0A423KQI3</accession>
<protein>
    <submittedName>
        <fullName evidence="1">Uncharacterized protein</fullName>
    </submittedName>
</protein>